<dbReference type="AlphaFoldDB" id="A0A4Z2EL82"/>
<accession>A0A4Z2EL82</accession>
<proteinExistence type="predicted"/>
<gene>
    <name evidence="1" type="ORF">EYF80_060292</name>
</gene>
<evidence type="ECO:0000313" key="2">
    <source>
        <dbReference type="Proteomes" id="UP000314294"/>
    </source>
</evidence>
<name>A0A4Z2EL82_9TELE</name>
<dbReference type="EMBL" id="SRLO01005501">
    <property type="protein sequence ID" value="TNN29559.1"/>
    <property type="molecule type" value="Genomic_DNA"/>
</dbReference>
<protein>
    <submittedName>
        <fullName evidence="1">Uncharacterized protein</fullName>
    </submittedName>
</protein>
<comment type="caution">
    <text evidence="1">The sequence shown here is derived from an EMBL/GenBank/DDBJ whole genome shotgun (WGS) entry which is preliminary data.</text>
</comment>
<organism evidence="1 2">
    <name type="scientific">Liparis tanakae</name>
    <name type="common">Tanaka's snailfish</name>
    <dbReference type="NCBI Taxonomy" id="230148"/>
    <lineage>
        <taxon>Eukaryota</taxon>
        <taxon>Metazoa</taxon>
        <taxon>Chordata</taxon>
        <taxon>Craniata</taxon>
        <taxon>Vertebrata</taxon>
        <taxon>Euteleostomi</taxon>
        <taxon>Actinopterygii</taxon>
        <taxon>Neopterygii</taxon>
        <taxon>Teleostei</taxon>
        <taxon>Neoteleostei</taxon>
        <taxon>Acanthomorphata</taxon>
        <taxon>Eupercaria</taxon>
        <taxon>Perciformes</taxon>
        <taxon>Cottioidei</taxon>
        <taxon>Cottales</taxon>
        <taxon>Liparidae</taxon>
        <taxon>Liparis</taxon>
    </lineage>
</organism>
<sequence length="92" mass="10925">MADAQINPAELYTLTSRIRHDPRPWLFDGAPPTTKVDLRVALQFKETVNLWTRRRSNPPQRRRDISQEEVVRIHPPGSMNIIRRDETTQFRY</sequence>
<reference evidence="1 2" key="1">
    <citation type="submission" date="2019-03" db="EMBL/GenBank/DDBJ databases">
        <title>First draft genome of Liparis tanakae, snailfish: a comprehensive survey of snailfish specific genes.</title>
        <authorList>
            <person name="Kim W."/>
            <person name="Song I."/>
            <person name="Jeong J.-H."/>
            <person name="Kim D."/>
            <person name="Kim S."/>
            <person name="Ryu S."/>
            <person name="Song J.Y."/>
            <person name="Lee S.K."/>
        </authorList>
    </citation>
    <scope>NUCLEOTIDE SEQUENCE [LARGE SCALE GENOMIC DNA]</scope>
    <source>
        <tissue evidence="1">Muscle</tissue>
    </source>
</reference>
<evidence type="ECO:0000313" key="1">
    <source>
        <dbReference type="EMBL" id="TNN29559.1"/>
    </source>
</evidence>
<keyword evidence="2" id="KW-1185">Reference proteome</keyword>
<dbReference type="Proteomes" id="UP000314294">
    <property type="component" value="Unassembled WGS sequence"/>
</dbReference>